<evidence type="ECO:0000313" key="3">
    <source>
        <dbReference type="Proteomes" id="UP001152797"/>
    </source>
</evidence>
<protein>
    <submittedName>
        <fullName evidence="1">Uncharacterized protein</fullName>
    </submittedName>
</protein>
<gene>
    <name evidence="1" type="ORF">C1SCF055_LOCUS3361</name>
</gene>
<name>A0A9P1BKD0_9DINO</name>
<dbReference type="EMBL" id="CAMXCT010000174">
    <property type="protein sequence ID" value="CAI3974999.1"/>
    <property type="molecule type" value="Genomic_DNA"/>
</dbReference>
<organism evidence="1">
    <name type="scientific">Cladocopium goreaui</name>
    <dbReference type="NCBI Taxonomy" id="2562237"/>
    <lineage>
        <taxon>Eukaryota</taxon>
        <taxon>Sar</taxon>
        <taxon>Alveolata</taxon>
        <taxon>Dinophyceae</taxon>
        <taxon>Suessiales</taxon>
        <taxon>Symbiodiniaceae</taxon>
        <taxon>Cladocopium</taxon>
    </lineage>
</organism>
<accession>A0A9P1BKD0</accession>
<keyword evidence="3" id="KW-1185">Reference proteome</keyword>
<dbReference type="Proteomes" id="UP001152797">
    <property type="component" value="Unassembled WGS sequence"/>
</dbReference>
<reference evidence="1" key="1">
    <citation type="submission" date="2022-10" db="EMBL/GenBank/DDBJ databases">
        <authorList>
            <person name="Chen Y."/>
            <person name="Dougan E. K."/>
            <person name="Chan C."/>
            <person name="Rhodes N."/>
            <person name="Thang M."/>
        </authorList>
    </citation>
    <scope>NUCLEOTIDE SEQUENCE</scope>
</reference>
<reference evidence="2 3" key="2">
    <citation type="submission" date="2024-05" db="EMBL/GenBank/DDBJ databases">
        <authorList>
            <person name="Chen Y."/>
            <person name="Shah S."/>
            <person name="Dougan E. K."/>
            <person name="Thang M."/>
            <person name="Chan C."/>
        </authorList>
    </citation>
    <scope>NUCLEOTIDE SEQUENCE [LARGE SCALE GENOMIC DNA]</scope>
</reference>
<dbReference type="AlphaFoldDB" id="A0A9P1BKD0"/>
<sequence length="214" mass="23978">MTAVRCVLRLRRGGCLWGGLPCSAHVWIASGTTGKSPSFPRGDMSVPCTRKGNCLAARFCLLALLAIARQVYWGGEQPGTSVAILLDYVEWVMNCNRSMIGFLPSTTVRFWMGLFGHRSLKRSYVFGSLPWLHMISVQSKVTEQDRQKFKWNSSGVVKKTIKKVKGKKDHVNVSGGPRLTQTGEYPYGFCRKLAAYHKKWCTESCLANQKPEIK</sequence>
<evidence type="ECO:0000313" key="2">
    <source>
        <dbReference type="EMBL" id="CAL4762311.1"/>
    </source>
</evidence>
<dbReference type="EMBL" id="CAMXCT020000174">
    <property type="protein sequence ID" value="CAL1128374.1"/>
    <property type="molecule type" value="Genomic_DNA"/>
</dbReference>
<comment type="caution">
    <text evidence="1">The sequence shown here is derived from an EMBL/GenBank/DDBJ whole genome shotgun (WGS) entry which is preliminary data.</text>
</comment>
<evidence type="ECO:0000313" key="1">
    <source>
        <dbReference type="EMBL" id="CAI3974999.1"/>
    </source>
</evidence>
<dbReference type="EMBL" id="CAMXCT030000174">
    <property type="protein sequence ID" value="CAL4762311.1"/>
    <property type="molecule type" value="Genomic_DNA"/>
</dbReference>
<proteinExistence type="predicted"/>